<dbReference type="Pfam" id="PF00261">
    <property type="entry name" value="Tropomyosin"/>
    <property type="match status" value="1"/>
</dbReference>
<keyword evidence="4" id="KW-0009">Actin-binding</keyword>
<feature type="coiled-coil region" evidence="5">
    <location>
        <begin position="26"/>
        <end position="74"/>
    </location>
</feature>
<dbReference type="EMBL" id="MKHE01000009">
    <property type="protein sequence ID" value="OWK11593.1"/>
    <property type="molecule type" value="Genomic_DNA"/>
</dbReference>
<reference evidence="6 7" key="1">
    <citation type="journal article" date="2018" name="Mol. Genet. Genomics">
        <title>The red deer Cervus elaphus genome CerEla1.0: sequencing, annotating, genes, and chromosomes.</title>
        <authorList>
            <person name="Bana N.A."/>
            <person name="Nyiri A."/>
            <person name="Nagy J."/>
            <person name="Frank K."/>
            <person name="Nagy T."/>
            <person name="Steger V."/>
            <person name="Schiller M."/>
            <person name="Lakatos P."/>
            <person name="Sugar L."/>
            <person name="Horn P."/>
            <person name="Barta E."/>
            <person name="Orosz L."/>
        </authorList>
    </citation>
    <scope>NUCLEOTIDE SEQUENCE [LARGE SCALE GENOMIC DNA]</scope>
    <source>
        <strain evidence="6">Hungarian</strain>
    </source>
</reference>
<dbReference type="SUPFAM" id="SSF57997">
    <property type="entry name" value="Tropomyosin"/>
    <property type="match status" value="1"/>
</dbReference>
<evidence type="ECO:0000256" key="3">
    <source>
        <dbReference type="ARBA" id="ARBA00023179"/>
    </source>
</evidence>
<organism evidence="6 7">
    <name type="scientific">Cervus elaphus hippelaphus</name>
    <name type="common">European red deer</name>
    <dbReference type="NCBI Taxonomy" id="46360"/>
    <lineage>
        <taxon>Eukaryota</taxon>
        <taxon>Metazoa</taxon>
        <taxon>Chordata</taxon>
        <taxon>Craniata</taxon>
        <taxon>Vertebrata</taxon>
        <taxon>Euteleostomi</taxon>
        <taxon>Mammalia</taxon>
        <taxon>Eutheria</taxon>
        <taxon>Laurasiatheria</taxon>
        <taxon>Artiodactyla</taxon>
        <taxon>Ruminantia</taxon>
        <taxon>Pecora</taxon>
        <taxon>Cervidae</taxon>
        <taxon>Cervinae</taxon>
        <taxon>Cervus</taxon>
    </lineage>
</organism>
<gene>
    <name evidence="6" type="ORF">Celaphus_00002911</name>
</gene>
<dbReference type="GO" id="GO:0003779">
    <property type="term" value="F:actin binding"/>
    <property type="evidence" value="ECO:0007669"/>
    <property type="project" value="UniProtKB-KW"/>
</dbReference>
<accession>A0A212D039</accession>
<dbReference type="Gene3D" id="1.20.5.400">
    <property type="match status" value="1"/>
</dbReference>
<evidence type="ECO:0000256" key="2">
    <source>
        <dbReference type="ARBA" id="ARBA00023054"/>
    </source>
</evidence>
<dbReference type="FunFam" id="1.20.5.400:FF:000002">
    <property type="entry name" value="Tropomyosin 2"/>
    <property type="match status" value="1"/>
</dbReference>
<evidence type="ECO:0000256" key="1">
    <source>
        <dbReference type="ARBA" id="ARBA00009036"/>
    </source>
</evidence>
<dbReference type="OrthoDB" id="128924at2759"/>
<dbReference type="PANTHER" id="PTHR19269">
    <property type="entry name" value="TROPOMYOSIN"/>
    <property type="match status" value="1"/>
</dbReference>
<evidence type="ECO:0000256" key="4">
    <source>
        <dbReference type="ARBA" id="ARBA00023203"/>
    </source>
</evidence>
<dbReference type="Proteomes" id="UP000242450">
    <property type="component" value="Chromosome 9"/>
</dbReference>
<sequence length="92" mass="10705">MDEQIRLMDQNLKCLSAAAGKYSQKEDKYEEEIKIITDKLKEAETRAELAERSVAKLEKTTDDLEDKLKCTKEEHLCTQRMLDQTLLDLNEV</sequence>
<keyword evidence="3" id="KW-0514">Muscle protein</keyword>
<dbReference type="PROSITE" id="PS00326">
    <property type="entry name" value="TROPOMYOSIN"/>
    <property type="match status" value="1"/>
</dbReference>
<evidence type="ECO:0000313" key="7">
    <source>
        <dbReference type="Proteomes" id="UP000242450"/>
    </source>
</evidence>
<evidence type="ECO:0000256" key="5">
    <source>
        <dbReference type="SAM" id="Coils"/>
    </source>
</evidence>
<comment type="similarity">
    <text evidence="1">Belongs to the tropomyosin family.</text>
</comment>
<dbReference type="InterPro" id="IPR000533">
    <property type="entry name" value="Tropomyosin"/>
</dbReference>
<evidence type="ECO:0000313" key="6">
    <source>
        <dbReference type="EMBL" id="OWK11593.1"/>
    </source>
</evidence>
<comment type="caution">
    <text evidence="6">The sequence shown here is derived from an EMBL/GenBank/DDBJ whole genome shotgun (WGS) entry which is preliminary data.</text>
</comment>
<evidence type="ECO:0008006" key="8">
    <source>
        <dbReference type="Google" id="ProtNLM"/>
    </source>
</evidence>
<keyword evidence="2 5" id="KW-0175">Coiled coil</keyword>
<name>A0A212D039_CEREH</name>
<dbReference type="AlphaFoldDB" id="A0A212D039"/>
<proteinExistence type="inferred from homology"/>
<keyword evidence="7" id="KW-1185">Reference proteome</keyword>
<protein>
    <recommendedName>
        <fullName evidence="8">TPM3</fullName>
    </recommendedName>
</protein>